<dbReference type="Proteomes" id="UP000225740">
    <property type="component" value="Unassembled WGS sequence"/>
</dbReference>
<reference evidence="2 3" key="1">
    <citation type="submission" date="2017-06" db="EMBL/GenBank/DDBJ databases">
        <title>Description of Rhodopirellula bahusiensis sp. nov.</title>
        <authorList>
            <person name="Kizina J."/>
            <person name="Harder J."/>
        </authorList>
    </citation>
    <scope>NUCLEOTIDE SEQUENCE [LARGE SCALE GENOMIC DNA]</scope>
    <source>
        <strain evidence="2 3">SWK21</strain>
    </source>
</reference>
<comment type="caution">
    <text evidence="2">The sequence shown here is derived from an EMBL/GenBank/DDBJ whole genome shotgun (WGS) entry which is preliminary data.</text>
</comment>
<evidence type="ECO:0000256" key="1">
    <source>
        <dbReference type="SAM" id="MobiDB-lite"/>
    </source>
</evidence>
<accession>A0A2G1W7Y1</accession>
<dbReference type="RefSeq" id="WP_099260905.1">
    <property type="nucleotide sequence ID" value="NZ_NIZW01000008.1"/>
</dbReference>
<gene>
    <name evidence="2" type="ORF">CEE69_12065</name>
</gene>
<dbReference type="EMBL" id="NIZW01000008">
    <property type="protein sequence ID" value="PHQ35147.1"/>
    <property type="molecule type" value="Genomic_DNA"/>
</dbReference>
<proteinExistence type="predicted"/>
<protein>
    <recommendedName>
        <fullName evidence="4">DUF1580 domain-containing protein</fullName>
    </recommendedName>
</protein>
<evidence type="ECO:0008006" key="4">
    <source>
        <dbReference type="Google" id="ProtNLM"/>
    </source>
</evidence>
<dbReference type="OrthoDB" id="290434at2"/>
<name>A0A2G1W7Y1_9BACT</name>
<dbReference type="GeneID" id="90608869"/>
<keyword evidence="3" id="KW-1185">Reference proteome</keyword>
<organism evidence="2 3">
    <name type="scientific">Rhodopirellula bahusiensis</name>
    <dbReference type="NCBI Taxonomy" id="2014065"/>
    <lineage>
        <taxon>Bacteria</taxon>
        <taxon>Pseudomonadati</taxon>
        <taxon>Planctomycetota</taxon>
        <taxon>Planctomycetia</taxon>
        <taxon>Pirellulales</taxon>
        <taxon>Pirellulaceae</taxon>
        <taxon>Rhodopirellula</taxon>
    </lineage>
</organism>
<dbReference type="Pfam" id="PF07618">
    <property type="entry name" value="DUF1580"/>
    <property type="match status" value="1"/>
</dbReference>
<dbReference type="AlphaFoldDB" id="A0A2G1W7Y1"/>
<sequence>MAIDVERERSIPLADVASFVPKRNGKKVHYSTIYRWATKGVRGRILESVMAGGIRYTTVEAVHRFLAAKPQARQSQQDDETDAIDEALRRAGV</sequence>
<dbReference type="InterPro" id="IPR011474">
    <property type="entry name" value="DUF1580"/>
</dbReference>
<feature type="region of interest" description="Disordered" evidence="1">
    <location>
        <begin position="69"/>
        <end position="93"/>
    </location>
</feature>
<evidence type="ECO:0000313" key="3">
    <source>
        <dbReference type="Proteomes" id="UP000225740"/>
    </source>
</evidence>
<evidence type="ECO:0000313" key="2">
    <source>
        <dbReference type="EMBL" id="PHQ35147.1"/>
    </source>
</evidence>